<dbReference type="InterPro" id="IPR039910">
    <property type="entry name" value="D15-like"/>
</dbReference>
<dbReference type="KEGG" id="lagg:B0E33_25685"/>
<dbReference type="PROSITE" id="PS51779">
    <property type="entry name" value="POTRA"/>
    <property type="match status" value="4"/>
</dbReference>
<feature type="domain" description="POTRA" evidence="10">
    <location>
        <begin position="188"/>
        <end position="276"/>
    </location>
</feature>
<evidence type="ECO:0000256" key="8">
    <source>
        <dbReference type="HAMAP-Rule" id="MF_01430"/>
    </source>
</evidence>
<keyword evidence="12" id="KW-1185">Reference proteome</keyword>
<evidence type="ECO:0000256" key="3">
    <source>
        <dbReference type="ARBA" id="ARBA00022692"/>
    </source>
</evidence>
<dbReference type="Proteomes" id="UP000048926">
    <property type="component" value="Unassembled WGS sequence"/>
</dbReference>
<evidence type="ECO:0000259" key="10">
    <source>
        <dbReference type="PROSITE" id="PS51779"/>
    </source>
</evidence>
<gene>
    <name evidence="8 11" type="primary">bamA</name>
    <name evidence="11" type="ORF">LAL4801_00893</name>
</gene>
<comment type="similarity">
    <text evidence="8">Belongs to the BamA family.</text>
</comment>
<dbReference type="PIRSF" id="PIRSF006076">
    <property type="entry name" value="OM_assembly_OMP85"/>
    <property type="match status" value="1"/>
</dbReference>
<keyword evidence="6 8" id="KW-0472">Membrane</keyword>
<dbReference type="InterPro" id="IPR000184">
    <property type="entry name" value="Bac_surfAg_D15"/>
</dbReference>
<dbReference type="PANTHER" id="PTHR12815">
    <property type="entry name" value="SORTING AND ASSEMBLY MACHINERY SAMM50 PROTEIN FAMILY MEMBER"/>
    <property type="match status" value="1"/>
</dbReference>
<keyword evidence="4 8" id="KW-0732">Signal</keyword>
<dbReference type="NCBIfam" id="TIGR03303">
    <property type="entry name" value="OM_YaeT"/>
    <property type="match status" value="1"/>
</dbReference>
<proteinExistence type="inferred from homology"/>
<comment type="subunit">
    <text evidence="8">Part of the Bam complex.</text>
</comment>
<feature type="domain" description="POTRA" evidence="10">
    <location>
        <begin position="361"/>
        <end position="434"/>
    </location>
</feature>
<dbReference type="GO" id="GO:0009279">
    <property type="term" value="C:cell outer membrane"/>
    <property type="evidence" value="ECO:0007669"/>
    <property type="project" value="UniProtKB-SubCell"/>
</dbReference>
<evidence type="ECO:0000256" key="2">
    <source>
        <dbReference type="ARBA" id="ARBA00022452"/>
    </source>
</evidence>
<feature type="domain" description="POTRA" evidence="10">
    <location>
        <begin position="40"/>
        <end position="107"/>
    </location>
</feature>
<dbReference type="Pfam" id="PF01103">
    <property type="entry name" value="Omp85"/>
    <property type="match status" value="1"/>
</dbReference>
<evidence type="ECO:0000256" key="6">
    <source>
        <dbReference type="ARBA" id="ARBA00023136"/>
    </source>
</evidence>
<dbReference type="EMBL" id="CXST01000001">
    <property type="protein sequence ID" value="CTQ42465.1"/>
    <property type="molecule type" value="Genomic_DNA"/>
</dbReference>
<reference evidence="12" key="1">
    <citation type="submission" date="2015-07" db="EMBL/GenBank/DDBJ databases">
        <authorList>
            <person name="Rodrigo-Torres Lidia"/>
            <person name="Arahal R.David."/>
        </authorList>
    </citation>
    <scope>NUCLEOTIDE SEQUENCE [LARGE SCALE GENOMIC DNA]</scope>
    <source>
        <strain evidence="12">CECT 4801</strain>
    </source>
</reference>
<evidence type="ECO:0000313" key="11">
    <source>
        <dbReference type="EMBL" id="CTQ42465.1"/>
    </source>
</evidence>
<dbReference type="OrthoDB" id="9803054at2"/>
<keyword evidence="2 8" id="KW-1134">Transmembrane beta strand</keyword>
<dbReference type="Gene3D" id="2.40.160.50">
    <property type="entry name" value="membrane protein fhac: a member of the omp85/tpsb transporter family"/>
    <property type="match status" value="1"/>
</dbReference>
<dbReference type="Gene3D" id="3.10.20.310">
    <property type="entry name" value="membrane protein fhac"/>
    <property type="match status" value="5"/>
</dbReference>
<dbReference type="AlphaFoldDB" id="A0A0M6XXB7"/>
<dbReference type="HAMAP" id="MF_01430">
    <property type="entry name" value="OM_assembly_BamA"/>
    <property type="match status" value="1"/>
</dbReference>
<dbReference type="InterPro" id="IPR034746">
    <property type="entry name" value="POTRA"/>
</dbReference>
<evidence type="ECO:0000256" key="4">
    <source>
        <dbReference type="ARBA" id="ARBA00022729"/>
    </source>
</evidence>
<dbReference type="GO" id="GO:0051205">
    <property type="term" value="P:protein insertion into membrane"/>
    <property type="evidence" value="ECO:0007669"/>
    <property type="project" value="UniProtKB-UniRule"/>
</dbReference>
<dbReference type="InterPro" id="IPR023707">
    <property type="entry name" value="OM_assembly_BamA"/>
</dbReference>
<dbReference type="STRING" id="187304.B0E33_25685"/>
<dbReference type="Pfam" id="PF07244">
    <property type="entry name" value="POTRA"/>
    <property type="match status" value="5"/>
</dbReference>
<keyword evidence="3 8" id="KW-0812">Transmembrane</keyword>
<name>A0A0M6XXB7_9HYPH</name>
<evidence type="ECO:0000256" key="1">
    <source>
        <dbReference type="ARBA" id="ARBA00004370"/>
    </source>
</evidence>
<keyword evidence="7 8" id="KW-0998">Cell outer membrane</keyword>
<feature type="domain" description="POTRA" evidence="10">
    <location>
        <begin position="108"/>
        <end position="185"/>
    </location>
</feature>
<evidence type="ECO:0000256" key="5">
    <source>
        <dbReference type="ARBA" id="ARBA00022737"/>
    </source>
</evidence>
<comment type="subcellular location">
    <subcellularLocation>
        <location evidence="8">Cell outer membrane</location>
    </subcellularLocation>
    <subcellularLocation>
        <location evidence="1">Membrane</location>
    </subcellularLocation>
</comment>
<sequence length="793" mass="88097">MQRLQRLTRAVLLAVAVFSIGTVLPKAFGPVSLVSQAQAAVARSIDVRGNTRVEDETVVSYMTIVPGRSYSAFDVDESLKALYATGLFATVDITPRGSVVVVTVTENPIINRVSFEGNRKIKDSALETAVRSQPRSMLSRAKVQADVQNILEAYRRSGRYGASVEPQIIDRGQNRVDLVFEINEGAKTGVERISFIGNSAFSDGRLRDVIRTRESGLLSWLRSTDTYDPDRLAADEELLRQYYNKKGYADFRIVSTSADLDREQNIFYVTFTVEEGEKYEIGDVEIVSTIADVDPEDLRRLIRTKSGQTFNSLRVEQSVEDITLRVSEEGYAFARVRPRGARDYDNNTISLIYYIEEGPRAYIERINVIGNDRTREYVIRREFDIAEGDAFNRALVDKAERRLRNLGFFEKVSITTQQGSAPDRVVVNVRVEEKPTGEISFGVGYSTVDGVIGDISLTEKNFLGRGQFVKLAVGGGTDTQSYEFRFVEPFFMGRRVALDLDLYRKVDDANDYRSFDQKKTGGGFGFTLPLREDELTVRLFYNIFQEKNSDPDNNSTNINNCDTASLSLAVCDSLGTYLTSLVGYELRYNTLDRILDPSDGIYASFGQEIAGLGGDSFYIKTEAQARAYKEILADYGLIGSLSVRGGNIMALGDERLRVSEQFMLGGTLVRGFENQGIGPRDATTEDAIGGRFYFAATAETRFPFPVIPKEFGLSGAVFADAGSLWDADSSLVNLVETNGGQIDSNDFNVRASVGAGIRWNSPFGPLRADFAYPIVKDDSDKTQIFRLSGGTRF</sequence>
<protein>
    <recommendedName>
        <fullName evidence="8 9">Outer membrane protein assembly factor BamA</fullName>
    </recommendedName>
</protein>
<organism evidence="11 12">
    <name type="scientific">Roseibium aggregatum</name>
    <dbReference type="NCBI Taxonomy" id="187304"/>
    <lineage>
        <taxon>Bacteria</taxon>
        <taxon>Pseudomonadati</taxon>
        <taxon>Pseudomonadota</taxon>
        <taxon>Alphaproteobacteria</taxon>
        <taxon>Hyphomicrobiales</taxon>
        <taxon>Stappiaceae</taxon>
        <taxon>Roseibium</taxon>
    </lineage>
</organism>
<keyword evidence="5 8" id="KW-0677">Repeat</keyword>
<evidence type="ECO:0000256" key="9">
    <source>
        <dbReference type="NCBIfam" id="TIGR03303"/>
    </source>
</evidence>
<dbReference type="InterPro" id="IPR010827">
    <property type="entry name" value="BamA/TamA_POTRA"/>
</dbReference>
<accession>A0A0M6XXB7</accession>
<evidence type="ECO:0000313" key="12">
    <source>
        <dbReference type="Proteomes" id="UP000048926"/>
    </source>
</evidence>
<dbReference type="GO" id="GO:0043165">
    <property type="term" value="P:Gram-negative-bacterium-type cell outer membrane assembly"/>
    <property type="evidence" value="ECO:0007669"/>
    <property type="project" value="UniProtKB-UniRule"/>
</dbReference>
<comment type="function">
    <text evidence="8">Part of the outer membrane protein assembly complex, which is involved in assembly and insertion of beta-barrel proteins into the outer membrane.</text>
</comment>
<dbReference type="PANTHER" id="PTHR12815:SF23">
    <property type="entry name" value="OUTER MEMBRANE PROTEIN ASSEMBLY FACTOR BAMA"/>
    <property type="match status" value="1"/>
</dbReference>
<evidence type="ECO:0000256" key="7">
    <source>
        <dbReference type="ARBA" id="ARBA00023237"/>
    </source>
</evidence>